<feature type="transmembrane region" description="Helical" evidence="6">
    <location>
        <begin position="73"/>
        <end position="97"/>
    </location>
</feature>
<evidence type="ECO:0000256" key="6">
    <source>
        <dbReference type="SAM" id="Phobius"/>
    </source>
</evidence>
<keyword evidence="4 6" id="KW-0472">Membrane</keyword>
<evidence type="ECO:0000256" key="2">
    <source>
        <dbReference type="ARBA" id="ARBA00022692"/>
    </source>
</evidence>
<accession>A0A0W1ABV4</accession>
<evidence type="ECO:0000259" key="7">
    <source>
        <dbReference type="Pfam" id="PF06271"/>
    </source>
</evidence>
<feature type="transmembrane region" description="Helical" evidence="6">
    <location>
        <begin position="130"/>
        <end position="152"/>
    </location>
</feature>
<keyword evidence="3 6" id="KW-1133">Transmembrane helix</keyword>
<sequence>MGEENKDTEIYMAFPEDNDSSKKNPPPSADKEKSEPLVRPWVRFWARSVDEVLFSYVFAFLLFYFVPSFFEGPYYLAFAVSCLFCWIFVETAFLITWGTTPGKWILNIRIQANNGQKPSVLHAFKRSVKVWFFGEGIGVPFISIFTLFCAYFELDKNKICTWDKSEQFTITHRPLSHYRIFAASMILVVSTALSIYATFF</sequence>
<feature type="transmembrane region" description="Helical" evidence="6">
    <location>
        <begin position="180"/>
        <end position="199"/>
    </location>
</feature>
<organism evidence="8 9">
    <name type="scientific">Legionella waltersii</name>
    <dbReference type="NCBI Taxonomy" id="66969"/>
    <lineage>
        <taxon>Bacteria</taxon>
        <taxon>Pseudomonadati</taxon>
        <taxon>Pseudomonadota</taxon>
        <taxon>Gammaproteobacteria</taxon>
        <taxon>Legionellales</taxon>
        <taxon>Legionellaceae</taxon>
        <taxon>Legionella</taxon>
    </lineage>
</organism>
<protein>
    <submittedName>
        <fullName evidence="8">RDD family protein</fullName>
    </submittedName>
</protein>
<keyword evidence="2 6" id="KW-0812">Transmembrane</keyword>
<dbReference type="RefSeq" id="WP_058480263.1">
    <property type="nucleotide sequence ID" value="NZ_CAAAIQ010000015.1"/>
</dbReference>
<keyword evidence="9" id="KW-1185">Reference proteome</keyword>
<evidence type="ECO:0000256" key="4">
    <source>
        <dbReference type="ARBA" id="ARBA00023136"/>
    </source>
</evidence>
<dbReference type="PATRIC" id="fig|66969.6.peg.1705"/>
<dbReference type="GO" id="GO:0016020">
    <property type="term" value="C:membrane"/>
    <property type="evidence" value="ECO:0007669"/>
    <property type="project" value="UniProtKB-SubCell"/>
</dbReference>
<feature type="domain" description="RDD" evidence="7">
    <location>
        <begin position="39"/>
        <end position="164"/>
    </location>
</feature>
<comment type="caution">
    <text evidence="8">The sequence shown here is derived from an EMBL/GenBank/DDBJ whole genome shotgun (WGS) entry which is preliminary data.</text>
</comment>
<dbReference type="InterPro" id="IPR010432">
    <property type="entry name" value="RDD"/>
</dbReference>
<reference evidence="8 9" key="1">
    <citation type="submission" date="2015-11" db="EMBL/GenBank/DDBJ databases">
        <title>Genomic analysis of 38 Legionella species identifies large and diverse effector repertoires.</title>
        <authorList>
            <person name="Burstein D."/>
            <person name="Amaro F."/>
            <person name="Zusman T."/>
            <person name="Lifshitz Z."/>
            <person name="Cohen O."/>
            <person name="Gilbert J.A."/>
            <person name="Pupko T."/>
            <person name="Shuman H.A."/>
            <person name="Segal G."/>
        </authorList>
    </citation>
    <scope>NUCLEOTIDE SEQUENCE [LARGE SCALE GENOMIC DNA]</scope>
    <source>
        <strain evidence="8 9">ATCC 51914</strain>
    </source>
</reference>
<dbReference type="STRING" id="66969.Lwal_1565"/>
<evidence type="ECO:0000256" key="1">
    <source>
        <dbReference type="ARBA" id="ARBA00004141"/>
    </source>
</evidence>
<name>A0A0W1ABV4_9GAMM</name>
<comment type="subcellular location">
    <subcellularLocation>
        <location evidence="1">Membrane</location>
        <topology evidence="1">Multi-pass membrane protein</topology>
    </subcellularLocation>
</comment>
<gene>
    <name evidence="8" type="ORF">Lwal_1565</name>
</gene>
<proteinExistence type="predicted"/>
<dbReference type="AlphaFoldDB" id="A0A0W1ABV4"/>
<evidence type="ECO:0000313" key="8">
    <source>
        <dbReference type="EMBL" id="KTD78795.1"/>
    </source>
</evidence>
<feature type="transmembrane region" description="Helical" evidence="6">
    <location>
        <begin position="44"/>
        <end position="66"/>
    </location>
</feature>
<dbReference type="OrthoDB" id="198456at2"/>
<dbReference type="Pfam" id="PF06271">
    <property type="entry name" value="RDD"/>
    <property type="match status" value="1"/>
</dbReference>
<dbReference type="Proteomes" id="UP000054729">
    <property type="component" value="Unassembled WGS sequence"/>
</dbReference>
<evidence type="ECO:0000313" key="9">
    <source>
        <dbReference type="Proteomes" id="UP000054729"/>
    </source>
</evidence>
<evidence type="ECO:0000256" key="3">
    <source>
        <dbReference type="ARBA" id="ARBA00022989"/>
    </source>
</evidence>
<feature type="region of interest" description="Disordered" evidence="5">
    <location>
        <begin position="1"/>
        <end position="33"/>
    </location>
</feature>
<evidence type="ECO:0000256" key="5">
    <source>
        <dbReference type="SAM" id="MobiDB-lite"/>
    </source>
</evidence>
<dbReference type="EMBL" id="LNZB01000038">
    <property type="protein sequence ID" value="KTD78795.1"/>
    <property type="molecule type" value="Genomic_DNA"/>
</dbReference>